<dbReference type="EMBL" id="JBHSAY010000033">
    <property type="protein sequence ID" value="MFC4136686.1"/>
    <property type="molecule type" value="Genomic_DNA"/>
</dbReference>
<keyword evidence="7 8" id="KW-0472">Membrane</keyword>
<feature type="transmembrane region" description="Helical" evidence="8">
    <location>
        <begin position="21"/>
        <end position="42"/>
    </location>
</feature>
<dbReference type="PANTHER" id="PTHR21716:SF53">
    <property type="entry name" value="PERMEASE PERM-RELATED"/>
    <property type="match status" value="1"/>
</dbReference>
<feature type="transmembrane region" description="Helical" evidence="8">
    <location>
        <begin position="243"/>
        <end position="270"/>
    </location>
</feature>
<sequence length="356" mass="37824">MPETPPPHRTRPLAAEATGHPFKIGLWIGLALLLVVVAANLVQAAGTVLTIVAAAGFFAIGFNPVVKWMMRRGMSRGLAVLLLFIGFLLLACGFLALLIPVAVSQLGSVIDAIPGWIQQVLNDPRVQELTSSEDVVAKVEQLITPANISNVLGGLLGGATTVAAGIFNFVTAFILMFFILAGFDRLRDGAYQLIPLSRRDRVAGIADQILDKVGGYLVGSLSIAFVAGTVALIYLWIVSVPYALLLALVVAVCDLIPQIGATLGATIVTLVAFGARGLGVAIATIIFFVVYQQLENWLIYPRVMRQAVQISNLAAIVSVLIGFAMFGVMGVFISVPGYAAIQLIIRQVVHPRQDSL</sequence>
<organism evidence="9 10">
    <name type="scientific">Hamadaea flava</name>
    <dbReference type="NCBI Taxonomy" id="1742688"/>
    <lineage>
        <taxon>Bacteria</taxon>
        <taxon>Bacillati</taxon>
        <taxon>Actinomycetota</taxon>
        <taxon>Actinomycetes</taxon>
        <taxon>Micromonosporales</taxon>
        <taxon>Micromonosporaceae</taxon>
        <taxon>Hamadaea</taxon>
    </lineage>
</organism>
<evidence type="ECO:0000313" key="9">
    <source>
        <dbReference type="EMBL" id="MFC4136686.1"/>
    </source>
</evidence>
<evidence type="ECO:0000256" key="8">
    <source>
        <dbReference type="SAM" id="Phobius"/>
    </source>
</evidence>
<evidence type="ECO:0000256" key="5">
    <source>
        <dbReference type="ARBA" id="ARBA00022692"/>
    </source>
</evidence>
<feature type="transmembrane region" description="Helical" evidence="8">
    <location>
        <begin position="216"/>
        <end position="237"/>
    </location>
</feature>
<evidence type="ECO:0000256" key="1">
    <source>
        <dbReference type="ARBA" id="ARBA00004651"/>
    </source>
</evidence>
<feature type="transmembrane region" description="Helical" evidence="8">
    <location>
        <begin position="314"/>
        <end position="341"/>
    </location>
</feature>
<keyword evidence="6 8" id="KW-1133">Transmembrane helix</keyword>
<keyword evidence="5 8" id="KW-0812">Transmembrane</keyword>
<evidence type="ECO:0000256" key="2">
    <source>
        <dbReference type="ARBA" id="ARBA00009773"/>
    </source>
</evidence>
<proteinExistence type="inferred from homology"/>
<keyword evidence="10" id="KW-1185">Reference proteome</keyword>
<dbReference type="Pfam" id="PF01594">
    <property type="entry name" value="AI-2E_transport"/>
    <property type="match status" value="1"/>
</dbReference>
<dbReference type="RefSeq" id="WP_253760499.1">
    <property type="nucleotide sequence ID" value="NZ_JAMZDZ010000001.1"/>
</dbReference>
<feature type="transmembrane region" description="Helical" evidence="8">
    <location>
        <begin position="48"/>
        <end position="66"/>
    </location>
</feature>
<evidence type="ECO:0000256" key="3">
    <source>
        <dbReference type="ARBA" id="ARBA00022448"/>
    </source>
</evidence>
<evidence type="ECO:0000256" key="4">
    <source>
        <dbReference type="ARBA" id="ARBA00022475"/>
    </source>
</evidence>
<dbReference type="Proteomes" id="UP001595816">
    <property type="component" value="Unassembled WGS sequence"/>
</dbReference>
<dbReference type="PANTHER" id="PTHR21716">
    <property type="entry name" value="TRANSMEMBRANE PROTEIN"/>
    <property type="match status" value="1"/>
</dbReference>
<evidence type="ECO:0000256" key="7">
    <source>
        <dbReference type="ARBA" id="ARBA00023136"/>
    </source>
</evidence>
<dbReference type="InterPro" id="IPR002549">
    <property type="entry name" value="AI-2E-like"/>
</dbReference>
<keyword evidence="4" id="KW-1003">Cell membrane</keyword>
<name>A0ABV8M292_9ACTN</name>
<feature type="transmembrane region" description="Helical" evidence="8">
    <location>
        <begin position="162"/>
        <end position="183"/>
    </location>
</feature>
<protein>
    <submittedName>
        <fullName evidence="9">AI-2E family transporter</fullName>
    </submittedName>
</protein>
<accession>A0ABV8M292</accession>
<reference evidence="10" key="1">
    <citation type="journal article" date="2019" name="Int. J. Syst. Evol. Microbiol.">
        <title>The Global Catalogue of Microorganisms (GCM) 10K type strain sequencing project: providing services to taxonomists for standard genome sequencing and annotation.</title>
        <authorList>
            <consortium name="The Broad Institute Genomics Platform"/>
            <consortium name="The Broad Institute Genome Sequencing Center for Infectious Disease"/>
            <person name="Wu L."/>
            <person name="Ma J."/>
        </authorList>
    </citation>
    <scope>NUCLEOTIDE SEQUENCE [LARGE SCALE GENOMIC DNA]</scope>
    <source>
        <strain evidence="10">CGMCC 4.7289</strain>
    </source>
</reference>
<feature type="transmembrane region" description="Helical" evidence="8">
    <location>
        <begin position="277"/>
        <end position="294"/>
    </location>
</feature>
<gene>
    <name evidence="9" type="ORF">ACFOZ4_39285</name>
</gene>
<feature type="transmembrane region" description="Helical" evidence="8">
    <location>
        <begin position="78"/>
        <end position="99"/>
    </location>
</feature>
<comment type="subcellular location">
    <subcellularLocation>
        <location evidence="1">Cell membrane</location>
        <topology evidence="1">Multi-pass membrane protein</topology>
    </subcellularLocation>
</comment>
<comment type="similarity">
    <text evidence="2">Belongs to the autoinducer-2 exporter (AI-2E) (TC 2.A.86) family.</text>
</comment>
<keyword evidence="3" id="KW-0813">Transport</keyword>
<evidence type="ECO:0000313" key="10">
    <source>
        <dbReference type="Proteomes" id="UP001595816"/>
    </source>
</evidence>
<evidence type="ECO:0000256" key="6">
    <source>
        <dbReference type="ARBA" id="ARBA00022989"/>
    </source>
</evidence>
<comment type="caution">
    <text evidence="9">The sequence shown here is derived from an EMBL/GenBank/DDBJ whole genome shotgun (WGS) entry which is preliminary data.</text>
</comment>